<organism evidence="3">
    <name type="scientific">marine metagenome</name>
    <dbReference type="NCBI Taxonomy" id="408172"/>
    <lineage>
        <taxon>unclassified sequences</taxon>
        <taxon>metagenomes</taxon>
        <taxon>ecological metagenomes</taxon>
    </lineage>
</organism>
<evidence type="ECO:0000259" key="2">
    <source>
        <dbReference type="Pfam" id="PF08240"/>
    </source>
</evidence>
<reference evidence="3" key="1">
    <citation type="submission" date="2018-05" db="EMBL/GenBank/DDBJ databases">
        <authorList>
            <person name="Lanie J.A."/>
            <person name="Ng W.-L."/>
            <person name="Kazmierczak K.M."/>
            <person name="Andrzejewski T.M."/>
            <person name="Davidsen T.M."/>
            <person name="Wayne K.J."/>
            <person name="Tettelin H."/>
            <person name="Glass J.I."/>
            <person name="Rusch D."/>
            <person name="Podicherti R."/>
            <person name="Tsui H.-C.T."/>
            <person name="Winkler M.E."/>
        </authorList>
    </citation>
    <scope>NUCLEOTIDE SEQUENCE</scope>
</reference>
<dbReference type="Gene3D" id="3.90.180.10">
    <property type="entry name" value="Medium-chain alcohol dehydrogenases, catalytic domain"/>
    <property type="match status" value="1"/>
</dbReference>
<keyword evidence="1" id="KW-0521">NADP</keyword>
<protein>
    <recommendedName>
        <fullName evidence="2">Alcohol dehydrogenase-like N-terminal domain-containing protein</fullName>
    </recommendedName>
</protein>
<accession>A0A382P621</accession>
<dbReference type="SUPFAM" id="SSF50129">
    <property type="entry name" value="GroES-like"/>
    <property type="match status" value="1"/>
</dbReference>
<dbReference type="InterPro" id="IPR011032">
    <property type="entry name" value="GroES-like_sf"/>
</dbReference>
<feature type="non-terminal residue" evidence="3">
    <location>
        <position position="84"/>
    </location>
</feature>
<proteinExistence type="predicted"/>
<dbReference type="PANTHER" id="PTHR44154">
    <property type="entry name" value="QUINONE OXIDOREDUCTASE"/>
    <property type="match status" value="1"/>
</dbReference>
<dbReference type="Pfam" id="PF08240">
    <property type="entry name" value="ADH_N"/>
    <property type="match status" value="1"/>
</dbReference>
<sequence>MKAVFMLEHGNVDVLKYGDISEPEIDDNEVKIRVRACGINRLDVFTRSGKRGVKVDFNGPHVLGGDVAGDVVEIGRLVGDIKIG</sequence>
<dbReference type="InterPro" id="IPR013154">
    <property type="entry name" value="ADH-like_N"/>
</dbReference>
<feature type="domain" description="Alcohol dehydrogenase-like N-terminal" evidence="2">
    <location>
        <begin position="27"/>
        <end position="84"/>
    </location>
</feature>
<dbReference type="PANTHER" id="PTHR44154:SF1">
    <property type="entry name" value="QUINONE OXIDOREDUCTASE"/>
    <property type="match status" value="1"/>
</dbReference>
<name>A0A382P621_9ZZZZ</name>
<gene>
    <name evidence="3" type="ORF">METZ01_LOCUS320135</name>
</gene>
<dbReference type="AlphaFoldDB" id="A0A382P621"/>
<dbReference type="EMBL" id="UINC01104266">
    <property type="protein sequence ID" value="SVC67281.1"/>
    <property type="molecule type" value="Genomic_DNA"/>
</dbReference>
<evidence type="ECO:0000256" key="1">
    <source>
        <dbReference type="ARBA" id="ARBA00022857"/>
    </source>
</evidence>
<dbReference type="InterPro" id="IPR051603">
    <property type="entry name" value="Zinc-ADH_QOR/CCCR"/>
</dbReference>
<evidence type="ECO:0000313" key="3">
    <source>
        <dbReference type="EMBL" id="SVC67281.1"/>
    </source>
</evidence>